<comment type="caution">
    <text evidence="2">The sequence shown here is derived from an EMBL/GenBank/DDBJ whole genome shotgun (WGS) entry which is preliminary data.</text>
</comment>
<feature type="transmembrane region" description="Helical" evidence="1">
    <location>
        <begin position="189"/>
        <end position="206"/>
    </location>
</feature>
<dbReference type="STRING" id="1420851.AU255_02430"/>
<feature type="transmembrane region" description="Helical" evidence="1">
    <location>
        <begin position="64"/>
        <end position="85"/>
    </location>
</feature>
<reference evidence="2 3" key="1">
    <citation type="submission" date="2015-12" db="EMBL/GenBank/DDBJ databases">
        <authorList>
            <person name="Shamseldin A."/>
            <person name="Moawad H."/>
            <person name="Abd El-Rahim W.M."/>
            <person name="Sadowsky M.J."/>
        </authorList>
    </citation>
    <scope>NUCLEOTIDE SEQUENCE [LARGE SCALE GENOMIC DNA]</scope>
    <source>
        <strain evidence="2 3">WF1</strain>
    </source>
</reference>
<dbReference type="OrthoDB" id="5573331at2"/>
<organism evidence="2 3">
    <name type="scientific">Methyloprofundus sedimenti</name>
    <dbReference type="NCBI Taxonomy" id="1420851"/>
    <lineage>
        <taxon>Bacteria</taxon>
        <taxon>Pseudomonadati</taxon>
        <taxon>Pseudomonadota</taxon>
        <taxon>Gammaproteobacteria</taxon>
        <taxon>Methylococcales</taxon>
        <taxon>Methylococcaceae</taxon>
        <taxon>Methyloprofundus</taxon>
    </lineage>
</organism>
<keyword evidence="3" id="KW-1185">Reference proteome</keyword>
<keyword evidence="1" id="KW-1133">Transmembrane helix</keyword>
<feature type="transmembrane region" description="Helical" evidence="1">
    <location>
        <begin position="146"/>
        <end position="168"/>
    </location>
</feature>
<dbReference type="AlphaFoldDB" id="A0A1V8M5V7"/>
<feature type="transmembrane region" description="Helical" evidence="1">
    <location>
        <begin position="106"/>
        <end position="126"/>
    </location>
</feature>
<proteinExistence type="predicted"/>
<dbReference type="Proteomes" id="UP000191980">
    <property type="component" value="Unassembled WGS sequence"/>
</dbReference>
<keyword evidence="1" id="KW-0472">Membrane</keyword>
<protein>
    <submittedName>
        <fullName evidence="2">MxaP protein</fullName>
    </submittedName>
</protein>
<dbReference type="EMBL" id="LPUF01000001">
    <property type="protein sequence ID" value="OQK16783.1"/>
    <property type="molecule type" value="Genomic_DNA"/>
</dbReference>
<dbReference type="RefSeq" id="WP_080521404.1">
    <property type="nucleotide sequence ID" value="NZ_LPUF01000001.1"/>
</dbReference>
<keyword evidence="1" id="KW-0812">Transmembrane</keyword>
<name>A0A1V8M5V7_9GAMM</name>
<evidence type="ECO:0000256" key="1">
    <source>
        <dbReference type="SAM" id="Phobius"/>
    </source>
</evidence>
<feature type="transmembrane region" description="Helical" evidence="1">
    <location>
        <begin position="20"/>
        <end position="37"/>
    </location>
</feature>
<gene>
    <name evidence="2" type="ORF">AU255_02430</name>
</gene>
<sequence>MTKQAFFKVITPESGFRDLLGIYINWTGVGFVCAIIAERLDHFSGVSYASYYTTSLNSAIGVKFWALISIIGLLLFCLSLPLVYLDQRSTRFKKNCQRFRYFSYGFFLVAFDEGALILGILLANLIHTNERADLLTTKSFLFTEASFLSIVALIIANSLLWLLGESLYNRQHKNYSGVVYLIVTSPLKYSVPVYLLFTIAFVMLVINQS</sequence>
<evidence type="ECO:0000313" key="2">
    <source>
        <dbReference type="EMBL" id="OQK16783.1"/>
    </source>
</evidence>
<accession>A0A1V8M5V7</accession>
<evidence type="ECO:0000313" key="3">
    <source>
        <dbReference type="Proteomes" id="UP000191980"/>
    </source>
</evidence>